<accession>A0AAD6TAE9</accession>
<reference evidence="1" key="1">
    <citation type="submission" date="2023-03" db="EMBL/GenBank/DDBJ databases">
        <title>Massive genome expansion in bonnet fungi (Mycena s.s.) driven by repeated elements and novel gene families across ecological guilds.</title>
        <authorList>
            <consortium name="Lawrence Berkeley National Laboratory"/>
            <person name="Harder C.B."/>
            <person name="Miyauchi S."/>
            <person name="Viragh M."/>
            <person name="Kuo A."/>
            <person name="Thoen E."/>
            <person name="Andreopoulos B."/>
            <person name="Lu D."/>
            <person name="Skrede I."/>
            <person name="Drula E."/>
            <person name="Henrissat B."/>
            <person name="Morin E."/>
            <person name="Kohler A."/>
            <person name="Barry K."/>
            <person name="LaButti K."/>
            <person name="Morin E."/>
            <person name="Salamov A."/>
            <person name="Lipzen A."/>
            <person name="Mereny Z."/>
            <person name="Hegedus B."/>
            <person name="Baldrian P."/>
            <person name="Stursova M."/>
            <person name="Weitz H."/>
            <person name="Taylor A."/>
            <person name="Grigoriev I.V."/>
            <person name="Nagy L.G."/>
            <person name="Martin F."/>
            <person name="Kauserud H."/>
        </authorList>
    </citation>
    <scope>NUCLEOTIDE SEQUENCE</scope>
    <source>
        <strain evidence="1">CBHHK200</strain>
    </source>
</reference>
<dbReference type="EMBL" id="JARJCM010000011">
    <property type="protein sequence ID" value="KAJ7042814.1"/>
    <property type="molecule type" value="Genomic_DNA"/>
</dbReference>
<protein>
    <submittedName>
        <fullName evidence="1">Uncharacterized protein</fullName>
    </submittedName>
</protein>
<gene>
    <name evidence="1" type="ORF">C8F04DRAFT_1175919</name>
</gene>
<sequence length="124" mass="13140">MWTSTASDIASTTFGALCIASALPFVGVPFPTRGWATYYADKNLYLSQLSGGRLTPRAAGWASAALRIAVGSAAIYPPTREASLIANTAVVVRGTFLAHRDGRPMRPQWTMLGALGLCLLLGRL</sequence>
<organism evidence="1 2">
    <name type="scientific">Mycena alexandri</name>
    <dbReference type="NCBI Taxonomy" id="1745969"/>
    <lineage>
        <taxon>Eukaryota</taxon>
        <taxon>Fungi</taxon>
        <taxon>Dikarya</taxon>
        <taxon>Basidiomycota</taxon>
        <taxon>Agaricomycotina</taxon>
        <taxon>Agaricomycetes</taxon>
        <taxon>Agaricomycetidae</taxon>
        <taxon>Agaricales</taxon>
        <taxon>Marasmiineae</taxon>
        <taxon>Mycenaceae</taxon>
        <taxon>Mycena</taxon>
    </lineage>
</organism>
<dbReference type="AlphaFoldDB" id="A0AAD6TAE9"/>
<keyword evidence="2" id="KW-1185">Reference proteome</keyword>
<evidence type="ECO:0000313" key="1">
    <source>
        <dbReference type="EMBL" id="KAJ7042814.1"/>
    </source>
</evidence>
<name>A0AAD6TAE9_9AGAR</name>
<evidence type="ECO:0000313" key="2">
    <source>
        <dbReference type="Proteomes" id="UP001218188"/>
    </source>
</evidence>
<proteinExistence type="predicted"/>
<comment type="caution">
    <text evidence="1">The sequence shown here is derived from an EMBL/GenBank/DDBJ whole genome shotgun (WGS) entry which is preliminary data.</text>
</comment>
<dbReference type="Proteomes" id="UP001218188">
    <property type="component" value="Unassembled WGS sequence"/>
</dbReference>